<evidence type="ECO:0000259" key="7">
    <source>
        <dbReference type="Pfam" id="PF00482"/>
    </source>
</evidence>
<dbReference type="PANTHER" id="PTHR35007:SF2">
    <property type="entry name" value="PILUS ASSEMBLE PROTEIN"/>
    <property type="match status" value="1"/>
</dbReference>
<sequence length="312" mass="32512">MTAFGALAGGVAGVGILLMAVGIAARRPVSIADRIAPYLTGPSSARQRRDDLGVRTDASTFERLVGPMLRSLATRVGSLLGGGDEVQRRLVAAGRPSMTPDAFRLEQITWAALGLAGSGALLLLLGVLGRPVRPVAATIVALGAAVTLSLLRDRRLTRDVERRRQLVRSSLPAVADLLALAVASGESPAAALARVARVARGPLADECQRACHDTASGVSFLDALQAMSTRVEVPAVRRFVDGVSISVQRGTPLADVLRAQAGDARADLHRSLLEIAGRKELLMLVPVVFLVLPTVVLVALFPAVASLTAISP</sequence>
<evidence type="ECO:0000313" key="8">
    <source>
        <dbReference type="EMBL" id="CAB4847884.1"/>
    </source>
</evidence>
<accession>A0A6J7KYN4</accession>
<evidence type="ECO:0000313" key="9">
    <source>
        <dbReference type="EMBL" id="CAB4960831.1"/>
    </source>
</evidence>
<dbReference type="GO" id="GO:0005886">
    <property type="term" value="C:plasma membrane"/>
    <property type="evidence" value="ECO:0007669"/>
    <property type="project" value="UniProtKB-SubCell"/>
</dbReference>
<dbReference type="AlphaFoldDB" id="A0A6J7KYN4"/>
<dbReference type="Pfam" id="PF00482">
    <property type="entry name" value="T2SSF"/>
    <property type="match status" value="1"/>
</dbReference>
<dbReference type="InterPro" id="IPR018076">
    <property type="entry name" value="T2SS_GspF_dom"/>
</dbReference>
<dbReference type="EMBL" id="CAFBND010000156">
    <property type="protein sequence ID" value="CAB4960831.1"/>
    <property type="molecule type" value="Genomic_DNA"/>
</dbReference>
<proteinExistence type="predicted"/>
<evidence type="ECO:0000256" key="4">
    <source>
        <dbReference type="ARBA" id="ARBA00022989"/>
    </source>
</evidence>
<evidence type="ECO:0000313" key="10">
    <source>
        <dbReference type="EMBL" id="CAB5034398.1"/>
    </source>
</evidence>
<evidence type="ECO:0000256" key="6">
    <source>
        <dbReference type="SAM" id="Phobius"/>
    </source>
</evidence>
<evidence type="ECO:0000256" key="2">
    <source>
        <dbReference type="ARBA" id="ARBA00022475"/>
    </source>
</evidence>
<keyword evidence="2" id="KW-1003">Cell membrane</keyword>
<feature type="transmembrane region" description="Helical" evidence="6">
    <location>
        <begin position="6"/>
        <end position="25"/>
    </location>
</feature>
<feature type="transmembrane region" description="Helical" evidence="6">
    <location>
        <begin position="108"/>
        <end position="128"/>
    </location>
</feature>
<keyword evidence="5 6" id="KW-0472">Membrane</keyword>
<dbReference type="EMBL" id="CAFBPU010000026">
    <property type="protein sequence ID" value="CAB5034398.1"/>
    <property type="molecule type" value="Genomic_DNA"/>
</dbReference>
<gene>
    <name evidence="8" type="ORF">UFOPK3268_00513</name>
    <name evidence="9" type="ORF">UFOPK3752_02266</name>
    <name evidence="10" type="ORF">UFOPK4150_01346</name>
</gene>
<evidence type="ECO:0000256" key="5">
    <source>
        <dbReference type="ARBA" id="ARBA00023136"/>
    </source>
</evidence>
<evidence type="ECO:0000256" key="3">
    <source>
        <dbReference type="ARBA" id="ARBA00022692"/>
    </source>
</evidence>
<feature type="domain" description="Type II secretion system protein GspF" evidence="7">
    <location>
        <begin position="175"/>
        <end position="300"/>
    </location>
</feature>
<dbReference type="EMBL" id="CAFBIZ010000046">
    <property type="protein sequence ID" value="CAB4847884.1"/>
    <property type="molecule type" value="Genomic_DNA"/>
</dbReference>
<name>A0A6J7KYN4_9ZZZZ</name>
<comment type="subcellular location">
    <subcellularLocation>
        <location evidence="1">Cell membrane</location>
        <topology evidence="1">Multi-pass membrane protein</topology>
    </subcellularLocation>
</comment>
<keyword evidence="3 6" id="KW-0812">Transmembrane</keyword>
<dbReference type="PANTHER" id="PTHR35007">
    <property type="entry name" value="INTEGRAL MEMBRANE PROTEIN-RELATED"/>
    <property type="match status" value="1"/>
</dbReference>
<protein>
    <submittedName>
        <fullName evidence="9">Unannotated protein</fullName>
    </submittedName>
</protein>
<keyword evidence="4 6" id="KW-1133">Transmembrane helix</keyword>
<feature type="transmembrane region" description="Helical" evidence="6">
    <location>
        <begin position="134"/>
        <end position="151"/>
    </location>
</feature>
<organism evidence="9">
    <name type="scientific">freshwater metagenome</name>
    <dbReference type="NCBI Taxonomy" id="449393"/>
    <lineage>
        <taxon>unclassified sequences</taxon>
        <taxon>metagenomes</taxon>
        <taxon>ecological metagenomes</taxon>
    </lineage>
</organism>
<evidence type="ECO:0000256" key="1">
    <source>
        <dbReference type="ARBA" id="ARBA00004651"/>
    </source>
</evidence>
<reference evidence="9" key="1">
    <citation type="submission" date="2020-05" db="EMBL/GenBank/DDBJ databases">
        <authorList>
            <person name="Chiriac C."/>
            <person name="Salcher M."/>
            <person name="Ghai R."/>
            <person name="Kavagutti S V."/>
        </authorList>
    </citation>
    <scope>NUCLEOTIDE SEQUENCE</scope>
</reference>
<feature type="transmembrane region" description="Helical" evidence="6">
    <location>
        <begin position="281"/>
        <end position="305"/>
    </location>
</feature>